<dbReference type="SUPFAM" id="SSF53150">
    <property type="entry name" value="DNA repair protein MutS, domain II"/>
    <property type="match status" value="1"/>
</dbReference>
<sequence length="866" mass="99175">MASETPLMAQYKEIKEEYQNAILLFRLGDFYEMFFEDAKIASKELGLTLTSRNREKGQEVPLAGVPYHSVASYVAKLLEKGYTVAICDQVEDPKAAKGIVKREVTRVLTPGTQIDVDYLDGKSNQYLMSFVCKEEGAAIAYFDITTGEFRVRELKEGNLFYQLLGELGKINPKELILEEEIYRNYQDDFEKYPDFSGIKINFCKNVKQAESYLKECYQILSLESFGLAQKPLAQQACANILDYVKTLQKGQEFPLMKISLLSNQETMELNRSGQKNLEIFGALFSILDLCKTSMGSRYLKRVLQNPLLNIAKIKKRQDYVEFFTKEVLLREEVRELLSEVYDLERILGKIQLSTVNGRDILALGNSLKAALLLEKQLHRYSMLKMEREVFSEMQENIMNAIMIEAPFSIREGGIFQKGYHQELDELRHIASSGKEILLDIEAREREKTGIKTLKIKYNKVFGYFIEVSKANEHLVPSHYIRKQTLVNSERYIVEELKEYEDRILNAKTKIESLEYYLFQEFVEKIKEQKEALSDLARQLSFLDVMTSFAQLAIQKSYVRPEVVEEDILEICGGRHPIVENLIPKGTYIKNDLYFDKSERMMVLTGPNMSGKSTYMKQIALIIILAQVGSFVPADFAKIGIVDKIFTRIGASDDLLTGQSTFMVEMSEVANIIHNATEKSFIILDEIGRGTSTFDGISIATAITEHIHSHIRAKTIFATHYHELTELEKELELVKNYRIEVQEQGKEVLFLREIVQGGADKSYGIEVAKLSGLPQSILKRSKQILSRLEKQKALVEKKMQGEQMVLFQAEEIEEEEETERNMEEQSVLEEIRKLSIDQMTPLQALLVLQSLKGKLSGGKHDEKSLDL</sequence>
<dbReference type="PANTHER" id="PTHR11361:SF34">
    <property type="entry name" value="DNA MISMATCH REPAIR PROTEIN MSH1, MITOCHONDRIAL"/>
    <property type="match status" value="1"/>
</dbReference>
<dbReference type="Gene3D" id="3.30.420.110">
    <property type="entry name" value="MutS, connector domain"/>
    <property type="match status" value="1"/>
</dbReference>
<dbReference type="Gene3D" id="3.40.50.300">
    <property type="entry name" value="P-loop containing nucleotide triphosphate hydrolases"/>
    <property type="match status" value="1"/>
</dbReference>
<evidence type="ECO:0000256" key="6">
    <source>
        <dbReference type="ARBA" id="ARBA00023125"/>
    </source>
</evidence>
<evidence type="ECO:0000256" key="1">
    <source>
        <dbReference type="ARBA" id="ARBA00006271"/>
    </source>
</evidence>
<keyword evidence="4 9" id="KW-0227">DNA damage</keyword>
<dbReference type="InterPro" id="IPR005748">
    <property type="entry name" value="DNA_mismatch_repair_MutS"/>
</dbReference>
<gene>
    <name evidence="9 13" type="primary">mutS</name>
    <name evidence="13" type="ORF">FSBG_01443</name>
</gene>
<keyword evidence="7 9" id="KW-0234">DNA repair</keyword>
<reference evidence="13 14" key="1">
    <citation type="submission" date="2009-02" db="EMBL/GenBank/DDBJ databases">
        <title>The Genome Sequence of Fusobacterium sp. 3_1_5R.</title>
        <authorList>
            <consortium name="The Broad Institute Genome Sequencing Platform"/>
            <person name="Ward D."/>
            <person name="Young S.K."/>
            <person name="Kodira C.D."/>
            <person name="Zeng Q."/>
            <person name="Koehrsen M."/>
            <person name="Alvarado L."/>
            <person name="Berlin A."/>
            <person name="Borenstein D."/>
            <person name="Chen Z."/>
            <person name="Engels R."/>
            <person name="Freedman E."/>
            <person name="Gellesch M."/>
            <person name="Goldberg J."/>
            <person name="Griggs A."/>
            <person name="Gujja S."/>
            <person name="Heiman D."/>
            <person name="Hepburn T."/>
            <person name="Howarth C."/>
            <person name="Jen D."/>
            <person name="Larson L."/>
            <person name="Lewis B."/>
            <person name="Mehta T."/>
            <person name="Park D."/>
            <person name="Pearson M."/>
            <person name="Roberts A."/>
            <person name="Saif S."/>
            <person name="Shea T."/>
            <person name="Shenoy N."/>
            <person name="Sisk P."/>
            <person name="Stolte C."/>
            <person name="Sykes S."/>
            <person name="Walk T."/>
            <person name="White J."/>
            <person name="Yandava C."/>
            <person name="Allen-Vercoe E."/>
            <person name="Strauss J."/>
            <person name="Ambrose C."/>
            <person name="Lander E."/>
            <person name="Nusbaum C."/>
            <person name="Galagan J."/>
            <person name="Birren B."/>
        </authorList>
    </citation>
    <scope>NUCLEOTIDE SEQUENCE [LARGE SCALE GENOMIC DNA]</scope>
    <source>
        <strain evidence="13 14">3_1_5R</strain>
    </source>
</reference>
<evidence type="ECO:0000256" key="2">
    <source>
        <dbReference type="ARBA" id="ARBA00021982"/>
    </source>
</evidence>
<keyword evidence="3 9" id="KW-0547">Nucleotide-binding</keyword>
<dbReference type="GO" id="GO:0005524">
    <property type="term" value="F:ATP binding"/>
    <property type="evidence" value="ECO:0007669"/>
    <property type="project" value="UniProtKB-UniRule"/>
</dbReference>
<name>E5BHH3_9FUSO</name>
<keyword evidence="6 9" id="KW-0238">DNA-binding</keyword>
<dbReference type="NCBIfam" id="NF003810">
    <property type="entry name" value="PRK05399.1"/>
    <property type="match status" value="1"/>
</dbReference>
<protein>
    <recommendedName>
        <fullName evidence="2 9">DNA mismatch repair protein MutS</fullName>
    </recommendedName>
</protein>
<proteinExistence type="inferred from homology"/>
<dbReference type="Gene3D" id="3.40.1170.10">
    <property type="entry name" value="DNA repair protein MutS, domain I"/>
    <property type="match status" value="1"/>
</dbReference>
<dbReference type="GO" id="GO:0030983">
    <property type="term" value="F:mismatched DNA binding"/>
    <property type="evidence" value="ECO:0007669"/>
    <property type="project" value="InterPro"/>
</dbReference>
<evidence type="ECO:0000259" key="12">
    <source>
        <dbReference type="PROSITE" id="PS00486"/>
    </source>
</evidence>
<dbReference type="Pfam" id="PF05190">
    <property type="entry name" value="MutS_IV"/>
    <property type="match status" value="1"/>
</dbReference>
<dbReference type="SMART" id="SM00534">
    <property type="entry name" value="MUTSac"/>
    <property type="match status" value="1"/>
</dbReference>
<dbReference type="FunFam" id="3.40.1170.10:FF:000001">
    <property type="entry name" value="DNA mismatch repair protein MutS"/>
    <property type="match status" value="1"/>
</dbReference>
<dbReference type="PROSITE" id="PS00486">
    <property type="entry name" value="DNA_MISMATCH_REPAIR_2"/>
    <property type="match status" value="1"/>
</dbReference>
<dbReference type="InterPro" id="IPR007860">
    <property type="entry name" value="DNA_mmatch_repair_MutS_con_dom"/>
</dbReference>
<dbReference type="InterPro" id="IPR000432">
    <property type="entry name" value="DNA_mismatch_repair_MutS_C"/>
</dbReference>
<evidence type="ECO:0000313" key="13">
    <source>
        <dbReference type="EMBL" id="EFS21946.1"/>
    </source>
</evidence>
<dbReference type="InterPro" id="IPR036678">
    <property type="entry name" value="MutS_con_dom_sf"/>
</dbReference>
<evidence type="ECO:0000256" key="5">
    <source>
        <dbReference type="ARBA" id="ARBA00022840"/>
    </source>
</evidence>
<dbReference type="EMBL" id="GG657973">
    <property type="protein sequence ID" value="EFS21946.1"/>
    <property type="molecule type" value="Genomic_DNA"/>
</dbReference>
<dbReference type="InterPro" id="IPR007696">
    <property type="entry name" value="DNA_mismatch_repair_MutS_core"/>
</dbReference>
<dbReference type="SMART" id="SM00533">
    <property type="entry name" value="MUTSd"/>
    <property type="match status" value="1"/>
</dbReference>
<dbReference type="InterPro" id="IPR007861">
    <property type="entry name" value="DNA_mismatch_repair_MutS_clamp"/>
</dbReference>
<comment type="function">
    <text evidence="8 9">This protein is involved in the repair of mismatches in DNA. It is possible that it carries out the mismatch recognition step. This protein has a weak ATPase activity.</text>
</comment>
<dbReference type="SUPFAM" id="SSF48334">
    <property type="entry name" value="DNA repair protein MutS, domain III"/>
    <property type="match status" value="1"/>
</dbReference>
<dbReference type="HOGENOM" id="CLU_002472_3_1_0"/>
<dbReference type="FunFam" id="3.40.50.300:FF:000870">
    <property type="entry name" value="MutS protein homolog 4"/>
    <property type="match status" value="1"/>
</dbReference>
<comment type="similarity">
    <text evidence="1 9 10">Belongs to the DNA mismatch repair MutS family.</text>
</comment>
<feature type="binding site" evidence="9">
    <location>
        <begin position="605"/>
        <end position="612"/>
    </location>
    <ligand>
        <name>ATP</name>
        <dbReference type="ChEBI" id="CHEBI:30616"/>
    </ligand>
</feature>
<dbReference type="InterPro" id="IPR027417">
    <property type="entry name" value="P-loop_NTPase"/>
</dbReference>
<dbReference type="Pfam" id="PF05188">
    <property type="entry name" value="MutS_II"/>
    <property type="match status" value="1"/>
</dbReference>
<dbReference type="InterPro" id="IPR036187">
    <property type="entry name" value="DNA_mismatch_repair_MutS_sf"/>
</dbReference>
<evidence type="ECO:0000256" key="3">
    <source>
        <dbReference type="ARBA" id="ARBA00022741"/>
    </source>
</evidence>
<dbReference type="AlphaFoldDB" id="E5BHH3"/>
<dbReference type="GO" id="GO:0140664">
    <property type="term" value="F:ATP-dependent DNA damage sensor activity"/>
    <property type="evidence" value="ECO:0007669"/>
    <property type="project" value="InterPro"/>
</dbReference>
<dbReference type="Gene3D" id="1.10.1420.10">
    <property type="match status" value="2"/>
</dbReference>
<accession>E5BHH3</accession>
<dbReference type="Pfam" id="PF00488">
    <property type="entry name" value="MutS_V"/>
    <property type="match status" value="1"/>
</dbReference>
<organism evidence="13 14">
    <name type="scientific">Fusobacterium gonidiaformans 3-1-5R</name>
    <dbReference type="NCBI Taxonomy" id="469605"/>
    <lineage>
        <taxon>Bacteria</taxon>
        <taxon>Fusobacteriati</taxon>
        <taxon>Fusobacteriota</taxon>
        <taxon>Fusobacteriia</taxon>
        <taxon>Fusobacteriales</taxon>
        <taxon>Fusobacteriaceae</taxon>
        <taxon>Fusobacterium</taxon>
    </lineage>
</organism>
<dbReference type="NCBIfam" id="TIGR01070">
    <property type="entry name" value="mutS1"/>
    <property type="match status" value="1"/>
</dbReference>
<evidence type="ECO:0000256" key="4">
    <source>
        <dbReference type="ARBA" id="ARBA00022763"/>
    </source>
</evidence>
<dbReference type="RefSeq" id="WP_008802014.1">
    <property type="nucleotide sequence ID" value="NZ_GG657973.1"/>
</dbReference>
<dbReference type="HAMAP" id="MF_00096">
    <property type="entry name" value="MutS"/>
    <property type="match status" value="1"/>
</dbReference>
<dbReference type="Pfam" id="PF05192">
    <property type="entry name" value="MutS_III"/>
    <property type="match status" value="1"/>
</dbReference>
<dbReference type="Proteomes" id="UP000002975">
    <property type="component" value="Unassembled WGS sequence"/>
</dbReference>
<keyword evidence="5 9" id="KW-0067">ATP-binding</keyword>
<dbReference type="OrthoDB" id="9802448at2"/>
<keyword evidence="14" id="KW-1185">Reference proteome</keyword>
<evidence type="ECO:0000313" key="14">
    <source>
        <dbReference type="Proteomes" id="UP000002975"/>
    </source>
</evidence>
<dbReference type="SUPFAM" id="SSF55271">
    <property type="entry name" value="DNA repair protein MutS, domain I"/>
    <property type="match status" value="1"/>
</dbReference>
<dbReference type="InterPro" id="IPR045076">
    <property type="entry name" value="MutS"/>
</dbReference>
<dbReference type="GO" id="GO:0006298">
    <property type="term" value="P:mismatch repair"/>
    <property type="evidence" value="ECO:0007669"/>
    <property type="project" value="UniProtKB-UniRule"/>
</dbReference>
<evidence type="ECO:0000256" key="7">
    <source>
        <dbReference type="ARBA" id="ARBA00023204"/>
    </source>
</evidence>
<dbReference type="PIRSF" id="PIRSF037677">
    <property type="entry name" value="DNA_mis_repair_Msh6"/>
    <property type="match status" value="1"/>
</dbReference>
<dbReference type="PANTHER" id="PTHR11361">
    <property type="entry name" value="DNA MISMATCH REPAIR PROTEIN MUTS FAMILY MEMBER"/>
    <property type="match status" value="1"/>
</dbReference>
<dbReference type="SUPFAM" id="SSF52540">
    <property type="entry name" value="P-loop containing nucleoside triphosphate hydrolases"/>
    <property type="match status" value="1"/>
</dbReference>
<feature type="coiled-coil region" evidence="11">
    <location>
        <begin position="496"/>
        <end position="538"/>
    </location>
</feature>
<dbReference type="CDD" id="cd03284">
    <property type="entry name" value="ABC_MutS1"/>
    <property type="match status" value="1"/>
</dbReference>
<dbReference type="InterPro" id="IPR017261">
    <property type="entry name" value="DNA_mismatch_repair_MutS/MSH"/>
</dbReference>
<feature type="coiled-coil region" evidence="11">
    <location>
        <begin position="777"/>
        <end position="824"/>
    </location>
</feature>
<dbReference type="InterPro" id="IPR007695">
    <property type="entry name" value="DNA_mismatch_repair_MutS-lik_N"/>
</dbReference>
<dbReference type="GO" id="GO:0003684">
    <property type="term" value="F:damaged DNA binding"/>
    <property type="evidence" value="ECO:0007669"/>
    <property type="project" value="UniProtKB-UniRule"/>
</dbReference>
<evidence type="ECO:0000256" key="11">
    <source>
        <dbReference type="SAM" id="Coils"/>
    </source>
</evidence>
<dbReference type="InterPro" id="IPR016151">
    <property type="entry name" value="DNA_mismatch_repair_MutS_N"/>
</dbReference>
<evidence type="ECO:0000256" key="10">
    <source>
        <dbReference type="RuleBase" id="RU003756"/>
    </source>
</evidence>
<dbReference type="GO" id="GO:0005829">
    <property type="term" value="C:cytosol"/>
    <property type="evidence" value="ECO:0007669"/>
    <property type="project" value="TreeGrafter"/>
</dbReference>
<dbReference type="Pfam" id="PF01624">
    <property type="entry name" value="MutS_I"/>
    <property type="match status" value="1"/>
</dbReference>
<feature type="domain" description="DNA mismatch repair proteins mutS family" evidence="12">
    <location>
        <begin position="679"/>
        <end position="695"/>
    </location>
</feature>
<evidence type="ECO:0000256" key="9">
    <source>
        <dbReference type="HAMAP-Rule" id="MF_00096"/>
    </source>
</evidence>
<keyword evidence="11" id="KW-0175">Coiled coil</keyword>
<evidence type="ECO:0000256" key="8">
    <source>
        <dbReference type="ARBA" id="ARBA00024647"/>
    </source>
</evidence>